<evidence type="ECO:0000256" key="11">
    <source>
        <dbReference type="SAM" id="Phobius"/>
    </source>
</evidence>
<protein>
    <submittedName>
        <fullName evidence="13">PGF-CTERM protein</fullName>
    </submittedName>
</protein>
<dbReference type="GO" id="GO:0004518">
    <property type="term" value="F:nuclease activity"/>
    <property type="evidence" value="ECO:0007669"/>
    <property type="project" value="UniProtKB-KW"/>
</dbReference>
<evidence type="ECO:0000256" key="7">
    <source>
        <dbReference type="ARBA" id="ARBA00022801"/>
    </source>
</evidence>
<sequence length="504" mass="54360">MTTAKEESAVIGEGKRVSKQIDANRRTDANRQTDADDRAVSRRGVLRGAVGGLVFAPGVSHQDWRYSVGNGSGWAGETVLSRDGTDHPPTVTVMTWNLYIGTDLRQLLRRSGDEQIDTAVARLLEDIEQSRFDARAETIADEIASAGPDLIGLQEATLLRMQLPGDYVADPGRINATEYYLDFLVVLQEKLADRGLEYEVASSVTNTDVELPADLDAGSVDIRLTDRSVILARQGLETQNPTRETYEATITIPLPDGVEYLLTRGYCSIDVEVDGTAFTFVNTHLDSVSAATQIDQARELVVDVTAFDRPIVLVGDFNSPADGSETVTYDLLTQFFTDAYAEAVSSEPGYTCCRQSQLQGPRSELTKRLDLVLLRGVGPVTTVERVGTAPDDRVSTVVDDERRRLWPSDHAGVVATLQLESDETTPQVETLRKTGVASDGQTGTRPASSPSVGDPTSDDPASTDVDAPGFGVVAGLVALGAVAVGLLRRRGASESTRFSRPPEK</sequence>
<evidence type="ECO:0000256" key="4">
    <source>
        <dbReference type="ARBA" id="ARBA00022723"/>
    </source>
</evidence>
<keyword evidence="9" id="KW-0234">DNA repair</keyword>
<evidence type="ECO:0000256" key="5">
    <source>
        <dbReference type="ARBA" id="ARBA00022729"/>
    </source>
</evidence>
<dbReference type="GO" id="GO:0070260">
    <property type="term" value="F:5'-tyrosyl-DNA phosphodiesterase activity"/>
    <property type="evidence" value="ECO:0007669"/>
    <property type="project" value="TreeGrafter"/>
</dbReference>
<keyword evidence="11" id="KW-0812">Transmembrane</keyword>
<organism evidence="13 14">
    <name type="scientific">Halogranum amylolyticum</name>
    <dbReference type="NCBI Taxonomy" id="660520"/>
    <lineage>
        <taxon>Archaea</taxon>
        <taxon>Methanobacteriati</taxon>
        <taxon>Methanobacteriota</taxon>
        <taxon>Stenosarchaea group</taxon>
        <taxon>Halobacteria</taxon>
        <taxon>Halobacteriales</taxon>
        <taxon>Haloferacaceae</taxon>
    </lineage>
</organism>
<dbReference type="GO" id="GO:0006302">
    <property type="term" value="P:double-strand break repair"/>
    <property type="evidence" value="ECO:0007669"/>
    <property type="project" value="TreeGrafter"/>
</dbReference>
<feature type="compositionally biased region" description="Basic and acidic residues" evidence="10">
    <location>
        <begin position="22"/>
        <end position="39"/>
    </location>
</feature>
<comment type="cofactor">
    <cofactor evidence="2">
        <name>Mg(2+)</name>
        <dbReference type="ChEBI" id="CHEBI:18420"/>
    </cofactor>
</comment>
<keyword evidence="4" id="KW-0479">Metal-binding</keyword>
<dbReference type="AlphaFoldDB" id="A0A1H8PYU2"/>
<proteinExistence type="predicted"/>
<evidence type="ECO:0000256" key="1">
    <source>
        <dbReference type="ARBA" id="ARBA00001936"/>
    </source>
</evidence>
<dbReference type="GO" id="GO:0046872">
    <property type="term" value="F:metal ion binding"/>
    <property type="evidence" value="ECO:0007669"/>
    <property type="project" value="UniProtKB-KW"/>
</dbReference>
<accession>A0A1H8PYU2</accession>
<keyword evidence="8" id="KW-0460">Magnesium</keyword>
<evidence type="ECO:0000256" key="6">
    <source>
        <dbReference type="ARBA" id="ARBA00022763"/>
    </source>
</evidence>
<feature type="compositionally biased region" description="Basic and acidic residues" evidence="10">
    <location>
        <begin position="1"/>
        <end position="16"/>
    </location>
</feature>
<dbReference type="Proteomes" id="UP000199126">
    <property type="component" value="Unassembled WGS sequence"/>
</dbReference>
<evidence type="ECO:0000313" key="14">
    <source>
        <dbReference type="Proteomes" id="UP000199126"/>
    </source>
</evidence>
<keyword evidence="14" id="KW-1185">Reference proteome</keyword>
<feature type="region of interest" description="Disordered" evidence="10">
    <location>
        <begin position="421"/>
        <end position="468"/>
    </location>
</feature>
<dbReference type="EMBL" id="FODV01000002">
    <property type="protein sequence ID" value="SEO46827.1"/>
    <property type="molecule type" value="Genomic_DNA"/>
</dbReference>
<dbReference type="SUPFAM" id="SSF56219">
    <property type="entry name" value="DNase I-like"/>
    <property type="match status" value="1"/>
</dbReference>
<keyword evidence="7" id="KW-0378">Hydrolase</keyword>
<keyword evidence="6" id="KW-0227">DNA damage</keyword>
<feature type="compositionally biased region" description="Polar residues" evidence="10">
    <location>
        <begin position="439"/>
        <end position="451"/>
    </location>
</feature>
<keyword evidence="11" id="KW-0472">Membrane</keyword>
<evidence type="ECO:0000256" key="2">
    <source>
        <dbReference type="ARBA" id="ARBA00001946"/>
    </source>
</evidence>
<dbReference type="InterPro" id="IPR051547">
    <property type="entry name" value="TDP2-like"/>
</dbReference>
<evidence type="ECO:0000313" key="13">
    <source>
        <dbReference type="EMBL" id="SEO46827.1"/>
    </source>
</evidence>
<gene>
    <name evidence="13" type="ORF">SAMN04487948_102560</name>
</gene>
<dbReference type="InterPro" id="IPR036691">
    <property type="entry name" value="Endo/exonu/phosph_ase_sf"/>
</dbReference>
<feature type="domain" description="Endonuclease/exonuclease/phosphatase" evidence="12">
    <location>
        <begin position="94"/>
        <end position="410"/>
    </location>
</feature>
<dbReference type="PANTHER" id="PTHR15822:SF4">
    <property type="entry name" value="TYROSYL-DNA PHOSPHODIESTERASE 2"/>
    <property type="match status" value="1"/>
</dbReference>
<evidence type="ECO:0000256" key="9">
    <source>
        <dbReference type="ARBA" id="ARBA00023204"/>
    </source>
</evidence>
<evidence type="ECO:0000259" key="12">
    <source>
        <dbReference type="Pfam" id="PF03372"/>
    </source>
</evidence>
<dbReference type="Pfam" id="PF03372">
    <property type="entry name" value="Exo_endo_phos"/>
    <property type="match status" value="1"/>
</dbReference>
<feature type="region of interest" description="Disordered" evidence="10">
    <location>
        <begin position="1"/>
        <end position="39"/>
    </location>
</feature>
<reference evidence="14" key="1">
    <citation type="submission" date="2016-10" db="EMBL/GenBank/DDBJ databases">
        <authorList>
            <person name="Varghese N."/>
            <person name="Submissions S."/>
        </authorList>
    </citation>
    <scope>NUCLEOTIDE SEQUENCE [LARGE SCALE GENOMIC DNA]</scope>
    <source>
        <strain evidence="14">CGMCC 1.10121</strain>
    </source>
</reference>
<comment type="cofactor">
    <cofactor evidence="1">
        <name>Mn(2+)</name>
        <dbReference type="ChEBI" id="CHEBI:29035"/>
    </cofactor>
</comment>
<keyword evidence="5" id="KW-0732">Signal</keyword>
<dbReference type="InterPro" id="IPR026371">
    <property type="entry name" value="PGF_CTERM"/>
</dbReference>
<dbReference type="Gene3D" id="3.60.10.10">
    <property type="entry name" value="Endonuclease/exonuclease/phosphatase"/>
    <property type="match status" value="1"/>
</dbReference>
<dbReference type="GO" id="GO:0003697">
    <property type="term" value="F:single-stranded DNA binding"/>
    <property type="evidence" value="ECO:0007669"/>
    <property type="project" value="TreeGrafter"/>
</dbReference>
<feature type="transmembrane region" description="Helical" evidence="11">
    <location>
        <begin position="467"/>
        <end position="487"/>
    </location>
</feature>
<evidence type="ECO:0000256" key="3">
    <source>
        <dbReference type="ARBA" id="ARBA00022722"/>
    </source>
</evidence>
<dbReference type="PANTHER" id="PTHR15822">
    <property type="entry name" value="TRAF AND TNF RECEPTOR-ASSOCIATED PROTEIN"/>
    <property type="match status" value="1"/>
</dbReference>
<dbReference type="GO" id="GO:0030115">
    <property type="term" value="C:S-layer"/>
    <property type="evidence" value="ECO:0007669"/>
    <property type="project" value="UniProtKB-SubCell"/>
</dbReference>
<keyword evidence="3" id="KW-0540">Nuclease</keyword>
<dbReference type="GO" id="GO:0005737">
    <property type="term" value="C:cytoplasm"/>
    <property type="evidence" value="ECO:0007669"/>
    <property type="project" value="TreeGrafter"/>
</dbReference>
<dbReference type="GO" id="GO:0005886">
    <property type="term" value="C:plasma membrane"/>
    <property type="evidence" value="ECO:0007669"/>
    <property type="project" value="UniProtKB-SubCell"/>
</dbReference>
<name>A0A1H8PYU2_9EURY</name>
<keyword evidence="11" id="KW-1133">Transmembrane helix</keyword>
<evidence type="ECO:0000256" key="10">
    <source>
        <dbReference type="SAM" id="MobiDB-lite"/>
    </source>
</evidence>
<dbReference type="InterPro" id="IPR005135">
    <property type="entry name" value="Endo/exonuclease/phosphatase"/>
</dbReference>
<evidence type="ECO:0000256" key="8">
    <source>
        <dbReference type="ARBA" id="ARBA00022842"/>
    </source>
</evidence>
<dbReference type="NCBIfam" id="TIGR04126">
    <property type="entry name" value="PGF_CTERM"/>
    <property type="match status" value="1"/>
</dbReference>